<evidence type="ECO:0000313" key="11">
    <source>
        <dbReference type="Proteomes" id="UP000005496"/>
    </source>
</evidence>
<evidence type="ECO:0000256" key="7">
    <source>
        <dbReference type="SAM" id="Phobius"/>
    </source>
</evidence>
<evidence type="ECO:0000259" key="8">
    <source>
        <dbReference type="Pfam" id="PF02683"/>
    </source>
</evidence>
<sequence>MQKKGSLLKGLLPGLAFLAVILFMPSGALGSDYEVITSRTVPEPDAVLSGELEKPALVNVGVAACPPCRRMAGDLLELQANYDSIFETHYYDMHKHSGITEKLDIRMVPTQIFLDKEGEELYRHEGYLSRKHILETWADLGYDVQIVVPSRGVRDYLSLDYIFSRLSLAVQGAPLTAMAAAFVWGILSVILSPCHLASIPLIIGYINRRKVETAARATVLSLMFALGILICIMVVGIITAMAGRLLGDLGSLPYYLVAIVLLLFGLNLAGLVPLHWSLVDRLVPKNSSKKGAVFLGLVIGVGLGPCTFVFMAPMLGLTLSLASAEQVFGLLLLGIFALAHCMLLVAAGASPGFLYFFLRWNELSPGSSVLRKTCGVLLILGGIYLFYYAL</sequence>
<evidence type="ECO:0000256" key="3">
    <source>
        <dbReference type="ARBA" id="ARBA00022692"/>
    </source>
</evidence>
<dbReference type="InterPro" id="IPR051790">
    <property type="entry name" value="Cytochrome_c-biogenesis_DsbD"/>
</dbReference>
<feature type="transmembrane region" description="Helical" evidence="7">
    <location>
        <begin position="369"/>
        <end position="389"/>
    </location>
</feature>
<dbReference type="Proteomes" id="UP000005496">
    <property type="component" value="Unassembled WGS sequence"/>
</dbReference>
<feature type="transmembrane region" description="Helical" evidence="7">
    <location>
        <begin position="254"/>
        <end position="279"/>
    </location>
</feature>
<keyword evidence="6 7" id="KW-0472">Membrane</keyword>
<dbReference type="PANTHER" id="PTHR31272">
    <property type="entry name" value="CYTOCHROME C-TYPE BIOGENESIS PROTEIN HI_1454-RELATED"/>
    <property type="match status" value="1"/>
</dbReference>
<dbReference type="GO" id="GO:0017004">
    <property type="term" value="P:cytochrome complex assembly"/>
    <property type="evidence" value="ECO:0007669"/>
    <property type="project" value="UniProtKB-KW"/>
</dbReference>
<dbReference type="Pfam" id="PF02683">
    <property type="entry name" value="DsbD_TM"/>
    <property type="match status" value="1"/>
</dbReference>
<keyword evidence="4" id="KW-0201">Cytochrome c-type biogenesis</keyword>
<organism evidence="10 11">
    <name type="scientific">Desulfonatronospira thiodismutans ASO3-1</name>
    <dbReference type="NCBI Taxonomy" id="555779"/>
    <lineage>
        <taxon>Bacteria</taxon>
        <taxon>Pseudomonadati</taxon>
        <taxon>Thermodesulfobacteriota</taxon>
        <taxon>Desulfovibrionia</taxon>
        <taxon>Desulfovibrionales</taxon>
        <taxon>Desulfonatronovibrionaceae</taxon>
        <taxon>Desulfonatronospira</taxon>
    </lineage>
</organism>
<dbReference type="InterPro" id="IPR036249">
    <property type="entry name" value="Thioredoxin-like_sf"/>
</dbReference>
<dbReference type="Pfam" id="PF13098">
    <property type="entry name" value="Thioredoxin_2"/>
    <property type="match status" value="1"/>
</dbReference>
<gene>
    <name evidence="10" type="ORF">Dthio_PD1029</name>
</gene>
<evidence type="ECO:0000259" key="9">
    <source>
        <dbReference type="Pfam" id="PF13098"/>
    </source>
</evidence>
<dbReference type="Gene3D" id="3.40.30.10">
    <property type="entry name" value="Glutaredoxin"/>
    <property type="match status" value="1"/>
</dbReference>
<dbReference type="InterPro" id="IPR003834">
    <property type="entry name" value="Cyt_c_assmbl_TM_dom"/>
</dbReference>
<dbReference type="RefSeq" id="WP_008871039.1">
    <property type="nucleotide sequence ID" value="NZ_ACJN02000003.1"/>
</dbReference>
<evidence type="ECO:0000256" key="5">
    <source>
        <dbReference type="ARBA" id="ARBA00022989"/>
    </source>
</evidence>
<comment type="caution">
    <text evidence="10">The sequence shown here is derived from an EMBL/GenBank/DDBJ whole genome shotgun (WGS) entry which is preliminary data.</text>
</comment>
<keyword evidence="11" id="KW-1185">Reference proteome</keyword>
<feature type="transmembrane region" description="Helical" evidence="7">
    <location>
        <begin position="218"/>
        <end position="242"/>
    </location>
</feature>
<name>D6SSM4_9BACT</name>
<dbReference type="eggNOG" id="COG0526">
    <property type="taxonomic scope" value="Bacteria"/>
</dbReference>
<evidence type="ECO:0000256" key="4">
    <source>
        <dbReference type="ARBA" id="ARBA00022748"/>
    </source>
</evidence>
<protein>
    <submittedName>
        <fullName evidence="10">Cytochrome c biogenesis protein transmembrane region</fullName>
    </submittedName>
</protein>
<keyword evidence="5 7" id="KW-1133">Transmembrane helix</keyword>
<proteinExistence type="inferred from homology"/>
<dbReference type="OrthoDB" id="9809733at2"/>
<accession>D6SSM4</accession>
<evidence type="ECO:0000256" key="6">
    <source>
        <dbReference type="ARBA" id="ARBA00023136"/>
    </source>
</evidence>
<reference evidence="10" key="1">
    <citation type="submission" date="2010-05" db="EMBL/GenBank/DDBJ databases">
        <title>The draft genome of Desulfonatronospira thiodismutans ASO3-1.</title>
        <authorList>
            <consortium name="US DOE Joint Genome Institute (JGI-PGF)"/>
            <person name="Lucas S."/>
            <person name="Copeland A."/>
            <person name="Lapidus A."/>
            <person name="Cheng J.-F."/>
            <person name="Bruce D."/>
            <person name="Goodwin L."/>
            <person name="Pitluck S."/>
            <person name="Chertkov O."/>
            <person name="Brettin T."/>
            <person name="Detter J.C."/>
            <person name="Han C."/>
            <person name="Land M.L."/>
            <person name="Hauser L."/>
            <person name="Kyrpides N."/>
            <person name="Mikhailova N."/>
            <person name="Muyzer G."/>
            <person name="Woyke T."/>
        </authorList>
    </citation>
    <scope>NUCLEOTIDE SEQUENCE [LARGE SCALE GENOMIC DNA]</scope>
    <source>
        <strain evidence="10">ASO3-1</strain>
    </source>
</reference>
<feature type="domain" description="Cytochrome C biogenesis protein transmembrane" evidence="8">
    <location>
        <begin position="177"/>
        <end position="352"/>
    </location>
</feature>
<evidence type="ECO:0000313" key="10">
    <source>
        <dbReference type="EMBL" id="EFI33690.1"/>
    </source>
</evidence>
<keyword evidence="3 7" id="KW-0812">Transmembrane</keyword>
<dbReference type="AlphaFoldDB" id="D6SSM4"/>
<dbReference type="CDD" id="cd02947">
    <property type="entry name" value="TRX_family"/>
    <property type="match status" value="1"/>
</dbReference>
<dbReference type="SUPFAM" id="SSF52833">
    <property type="entry name" value="Thioredoxin-like"/>
    <property type="match status" value="1"/>
</dbReference>
<feature type="domain" description="Thioredoxin-like fold" evidence="9">
    <location>
        <begin position="53"/>
        <end position="134"/>
    </location>
</feature>
<dbReference type="eggNOG" id="COG4232">
    <property type="taxonomic scope" value="Bacteria"/>
</dbReference>
<dbReference type="EMBL" id="ACJN02000003">
    <property type="protein sequence ID" value="EFI33690.1"/>
    <property type="molecule type" value="Genomic_DNA"/>
</dbReference>
<evidence type="ECO:0000256" key="2">
    <source>
        <dbReference type="ARBA" id="ARBA00006143"/>
    </source>
</evidence>
<evidence type="ECO:0000256" key="1">
    <source>
        <dbReference type="ARBA" id="ARBA00004141"/>
    </source>
</evidence>
<dbReference type="PANTHER" id="PTHR31272:SF6">
    <property type="entry name" value="CYTOCHROME C-TYPE BIOGENESIS CCDA-LIKE CHLOROPLASTIC PROTEIN"/>
    <property type="match status" value="1"/>
</dbReference>
<feature type="transmembrane region" description="Helical" evidence="7">
    <location>
        <begin position="291"/>
        <end position="315"/>
    </location>
</feature>
<feature type="transmembrane region" description="Helical" evidence="7">
    <location>
        <begin position="327"/>
        <end position="357"/>
    </location>
</feature>
<dbReference type="InterPro" id="IPR012336">
    <property type="entry name" value="Thioredoxin-like_fold"/>
</dbReference>
<comment type="similarity">
    <text evidence="2">Belongs to the DsbD family.</text>
</comment>
<feature type="transmembrane region" description="Helical" evidence="7">
    <location>
        <begin position="181"/>
        <end position="206"/>
    </location>
</feature>
<comment type="subcellular location">
    <subcellularLocation>
        <location evidence="1">Membrane</location>
        <topology evidence="1">Multi-pass membrane protein</topology>
    </subcellularLocation>
</comment>
<dbReference type="GO" id="GO:0016020">
    <property type="term" value="C:membrane"/>
    <property type="evidence" value="ECO:0007669"/>
    <property type="project" value="UniProtKB-SubCell"/>
</dbReference>